<organism evidence="1 2">
    <name type="scientific">Mariprofundus micogutta</name>
    <dbReference type="NCBI Taxonomy" id="1921010"/>
    <lineage>
        <taxon>Bacteria</taxon>
        <taxon>Pseudomonadati</taxon>
        <taxon>Pseudomonadota</taxon>
        <taxon>Candidatius Mariprofundia</taxon>
        <taxon>Mariprofundales</taxon>
        <taxon>Mariprofundaceae</taxon>
        <taxon>Mariprofundus</taxon>
    </lineage>
</organism>
<evidence type="ECO:0008006" key="3">
    <source>
        <dbReference type="Google" id="ProtNLM"/>
    </source>
</evidence>
<keyword evidence="2" id="KW-1185">Reference proteome</keyword>
<dbReference type="AlphaFoldDB" id="A0A1L8CQY1"/>
<sequence>MNHLKPLAIATALVMSSISFNQQTQASECGLSCCIAAGVDGVGSNVGLTMSLQYDTMYMKTNKQGTTKIAPKQVIDHYLAPLSNTMGSGMSMYAVSTNMTMQKIAANFAYRMDEDNAFILTVPYLINDMEMMMGMKMPPMMGNPARTTYTMMKMDTIEGFGDMSLIYMRDVYKDADIRTRHRLSVGVGIKAPTGDHLARNGSGALVHMMMQTGTGSWDAFLAANGTMAFGEHEDGGALFLLSPSLFYQANTRNSLGYKVGNRLNYDLSARYRVTSAFNVKLDLNGISSESDSSDGTLDRSGLVAYQNPTRNVLDNVANTGLNSLFISPGFQWVVGDGFAVSGEYRIPVYQSVNGTQQVTDNWFFLRLSKAF</sequence>
<name>A0A1L8CQY1_9PROT</name>
<comment type="caution">
    <text evidence="1">The sequence shown here is derived from an EMBL/GenBank/DDBJ whole genome shotgun (WGS) entry which is preliminary data.</text>
</comment>
<proteinExistence type="predicted"/>
<evidence type="ECO:0000313" key="1">
    <source>
        <dbReference type="EMBL" id="GAV21313.1"/>
    </source>
</evidence>
<protein>
    <recommendedName>
        <fullName evidence="3">Transporter</fullName>
    </recommendedName>
</protein>
<evidence type="ECO:0000313" key="2">
    <source>
        <dbReference type="Proteomes" id="UP000231632"/>
    </source>
</evidence>
<accession>A0A1L8CQY1</accession>
<dbReference type="EMBL" id="BDFD01000026">
    <property type="protein sequence ID" value="GAV21313.1"/>
    <property type="molecule type" value="Genomic_DNA"/>
</dbReference>
<dbReference type="STRING" id="1921010.MMIC_P2296"/>
<reference evidence="1 2" key="1">
    <citation type="journal article" date="2017" name="Arch. Microbiol.">
        <title>Mariprofundus micogutta sp. nov., a novel iron-oxidizing zetaproteobacterium isolated from a deep-sea hydrothermal field at the Bayonnaise knoll of the Izu-Ogasawara arc, and a description of Mariprofundales ord. nov. and Zetaproteobacteria classis nov.</title>
        <authorList>
            <person name="Makita H."/>
            <person name="Tanaka E."/>
            <person name="Mitsunobu S."/>
            <person name="Miyazaki M."/>
            <person name="Nunoura T."/>
            <person name="Uematsu K."/>
            <person name="Takaki Y."/>
            <person name="Nishi S."/>
            <person name="Shimamura S."/>
            <person name="Takai K."/>
        </authorList>
    </citation>
    <scope>NUCLEOTIDE SEQUENCE [LARGE SCALE GENOMIC DNA]</scope>
    <source>
        <strain evidence="1 2">ET2</strain>
    </source>
</reference>
<gene>
    <name evidence="1" type="ORF">MMIC_P2296</name>
</gene>
<dbReference type="Proteomes" id="UP000231632">
    <property type="component" value="Unassembled WGS sequence"/>
</dbReference>
<dbReference type="RefSeq" id="WP_072660608.1">
    <property type="nucleotide sequence ID" value="NZ_BDFD01000026.1"/>
</dbReference>
<dbReference type="OrthoDB" id="5450709at2"/>